<dbReference type="Proteomes" id="UP000028701">
    <property type="component" value="Unassembled WGS sequence"/>
</dbReference>
<dbReference type="PANTHER" id="PTHR37816">
    <property type="entry name" value="YALI0E33011P"/>
    <property type="match status" value="1"/>
</dbReference>
<reference evidence="1 2" key="1">
    <citation type="submission" date="2014-08" db="EMBL/GenBank/DDBJ databases">
        <title>Whole genome shotgun sequence of Rhizobium rubi NBRC 13261.</title>
        <authorList>
            <person name="Katano-Makiyama Y."/>
            <person name="Hosoyama A."/>
            <person name="Hashimoto M."/>
            <person name="Hosoyama Y."/>
            <person name="Noguchi M."/>
            <person name="Tsuchikane K."/>
            <person name="Uohara A."/>
            <person name="Ohji S."/>
            <person name="Ichikawa N."/>
            <person name="Kimura A."/>
            <person name="Yamazoe A."/>
            <person name="Fujita N."/>
        </authorList>
    </citation>
    <scope>NUCLEOTIDE SEQUENCE [LARGE SCALE GENOMIC DNA]</scope>
    <source>
        <strain evidence="1 2">NBRC 13261</strain>
    </source>
</reference>
<name>A0A081CW29_9HYPH</name>
<evidence type="ECO:0000313" key="1">
    <source>
        <dbReference type="EMBL" id="GAK70875.1"/>
    </source>
</evidence>
<sequence length="189" mass="21747">MVAVNSIEEAAALVSKASRIMVVGSSGAGKTTLSQGLASHRGLEYFSIDRDVRWISGWTQREAGEQRRILEDIVRRERWLLDGSGPSTFELRLPRTDIVIWMRLPRVTCLMDIAKRVARYYGTVRPHMAEGCREPLPDRKFLSYIWNFEKHHAPKFLRNFELYGPQVPIFQVKSRAQARQLLDLVRAAH</sequence>
<dbReference type="OrthoDB" id="7210594at2"/>
<evidence type="ECO:0000313" key="2">
    <source>
        <dbReference type="Proteomes" id="UP000028701"/>
    </source>
</evidence>
<dbReference type="AlphaFoldDB" id="A0A081CW29"/>
<dbReference type="eggNOG" id="COG0563">
    <property type="taxonomic scope" value="Bacteria"/>
</dbReference>
<dbReference type="EMBL" id="BBJU01000014">
    <property type="protein sequence ID" value="GAK70875.1"/>
    <property type="molecule type" value="Genomic_DNA"/>
</dbReference>
<proteinExistence type="predicted"/>
<gene>
    <name evidence="1" type="ORF">RRU01S_14_00960</name>
</gene>
<dbReference type="Gene3D" id="3.40.50.300">
    <property type="entry name" value="P-loop containing nucleotide triphosphate hydrolases"/>
    <property type="match status" value="1"/>
</dbReference>
<organism evidence="1 2">
    <name type="scientific">Agrobacterium rubi TR3 = NBRC 13261</name>
    <dbReference type="NCBI Taxonomy" id="1368415"/>
    <lineage>
        <taxon>Bacteria</taxon>
        <taxon>Pseudomonadati</taxon>
        <taxon>Pseudomonadota</taxon>
        <taxon>Alphaproteobacteria</taxon>
        <taxon>Hyphomicrobiales</taxon>
        <taxon>Rhizobiaceae</taxon>
        <taxon>Rhizobium/Agrobacterium group</taxon>
        <taxon>Agrobacterium</taxon>
    </lineage>
</organism>
<dbReference type="InterPro" id="IPR027417">
    <property type="entry name" value="P-loop_NTPase"/>
</dbReference>
<protein>
    <recommendedName>
        <fullName evidence="3">AAA family ATPase</fullName>
    </recommendedName>
</protein>
<dbReference type="RefSeq" id="WP_045230437.1">
    <property type="nucleotide sequence ID" value="NZ_BBJU01000014.1"/>
</dbReference>
<comment type="caution">
    <text evidence="1">The sequence shown here is derived from an EMBL/GenBank/DDBJ whole genome shotgun (WGS) entry which is preliminary data.</text>
</comment>
<evidence type="ECO:0008006" key="3">
    <source>
        <dbReference type="Google" id="ProtNLM"/>
    </source>
</evidence>
<dbReference type="InterPro" id="IPR052922">
    <property type="entry name" value="Cytidylate_Kinase-2"/>
</dbReference>
<dbReference type="PANTHER" id="PTHR37816:SF1">
    <property type="entry name" value="TOXIN"/>
    <property type="match status" value="1"/>
</dbReference>
<dbReference type="SUPFAM" id="SSF52540">
    <property type="entry name" value="P-loop containing nucleoside triphosphate hydrolases"/>
    <property type="match status" value="1"/>
</dbReference>
<accession>A0A081CW29</accession>